<dbReference type="EMBL" id="CP019471">
    <property type="protein sequence ID" value="UQC73891.1"/>
    <property type="molecule type" value="Genomic_DNA"/>
</dbReference>
<reference evidence="2" key="1">
    <citation type="journal article" date="2021" name="Mol. Plant Microbe Interact.">
        <title>Complete Genome Sequence of the Plant-Pathogenic Fungus Colletotrichum lupini.</title>
        <authorList>
            <person name="Baroncelli R."/>
            <person name="Pensec F."/>
            <person name="Da Lio D."/>
            <person name="Boufleur T."/>
            <person name="Vicente I."/>
            <person name="Sarrocco S."/>
            <person name="Picot A."/>
            <person name="Baraldi E."/>
            <person name="Sukno S."/>
            <person name="Thon M."/>
            <person name="Le Floch G."/>
        </authorList>
    </citation>
    <scope>NUCLEOTIDE SEQUENCE</scope>
    <source>
        <strain evidence="2">IMI 504893</strain>
    </source>
</reference>
<dbReference type="InterPro" id="IPR011333">
    <property type="entry name" value="SKP1/BTB/POZ_sf"/>
</dbReference>
<evidence type="ECO:0008006" key="4">
    <source>
        <dbReference type="Google" id="ProtNLM"/>
    </source>
</evidence>
<gene>
    <name evidence="2" type="ORF">CLUP02_00538</name>
</gene>
<evidence type="ECO:0000256" key="1">
    <source>
        <dbReference type="SAM" id="MobiDB-lite"/>
    </source>
</evidence>
<dbReference type="Gene3D" id="3.30.710.10">
    <property type="entry name" value="Potassium Channel Kv1.1, Chain A"/>
    <property type="match status" value="1"/>
</dbReference>
<accession>A0A9Q8SAJ5</accession>
<dbReference type="GeneID" id="73334595"/>
<proteinExistence type="predicted"/>
<name>A0A9Q8SAJ5_9PEZI</name>
<keyword evidence="3" id="KW-1185">Reference proteome</keyword>
<evidence type="ECO:0000313" key="3">
    <source>
        <dbReference type="Proteomes" id="UP000830671"/>
    </source>
</evidence>
<dbReference type="KEGG" id="clup:CLUP02_00538"/>
<organism evidence="2 3">
    <name type="scientific">Colletotrichum lupini</name>
    <dbReference type="NCBI Taxonomy" id="145971"/>
    <lineage>
        <taxon>Eukaryota</taxon>
        <taxon>Fungi</taxon>
        <taxon>Dikarya</taxon>
        <taxon>Ascomycota</taxon>
        <taxon>Pezizomycotina</taxon>
        <taxon>Sordariomycetes</taxon>
        <taxon>Hypocreomycetidae</taxon>
        <taxon>Glomerellales</taxon>
        <taxon>Glomerellaceae</taxon>
        <taxon>Colletotrichum</taxon>
        <taxon>Colletotrichum acutatum species complex</taxon>
    </lineage>
</organism>
<evidence type="ECO:0000313" key="2">
    <source>
        <dbReference type="EMBL" id="UQC73891.1"/>
    </source>
</evidence>
<dbReference type="Proteomes" id="UP000830671">
    <property type="component" value="Chromosome 1"/>
</dbReference>
<dbReference type="AlphaFoldDB" id="A0A9Q8SAJ5"/>
<protein>
    <recommendedName>
        <fullName evidence="4">BTB domain-containing protein</fullName>
    </recommendedName>
</protein>
<feature type="region of interest" description="Disordered" evidence="1">
    <location>
        <begin position="50"/>
        <end position="80"/>
    </location>
</feature>
<dbReference type="RefSeq" id="XP_049135542.1">
    <property type="nucleotide sequence ID" value="XM_049279585.1"/>
</dbReference>
<sequence length="543" mass="60163">MPIGLWGQQSVPRRAAQGWDAVTGLGTPRREAPLSVIVVGLPCPRGGLGGRDVADRPYNIRSKDGPEAISSEPSPSSSTDFKTLLFPRCTTSVTCTGHNLTTFGTSLCGQVRLGQPGDPRNSQSDLGWFVPVRATRKVHLANIQQFQARKNTAKVDERSPEFLRVMTAMDQDPDHEPAIRSLGGLDVIDSNGDLYLFVGEDVEEKPKNYFVCSKALARTSTVFRKMLYGGFAESRPHHMDGAPRDWTVELPDDRQEALEMLLNISHGRFENVPEQLELTRLYQFLVVTEKYDATSITRPWARGWMEAVKTSMQNPLLLGVAYELGDAQMFNNMAMKIATECLVDDDGDLVFGYSGANRETYSYKLCHIEYLFPSGFVDDATTIRKTLLTTMLEPYASLYMTLKHGDRCMSSPQDPTGGKRCDSILLGSLIRSFAAQTIDLTAPDPVAAYRGSASALQSVLLKLELFTVHSGFSHPSSTSFSFGQTTHPRFGFTLSACEHVLQSGLREGVERSLMLRGDMSFIQPKHKEYLQKQAQKTGLSKQH</sequence>